<name>A0A381F404_CAMUP</name>
<proteinExistence type="predicted"/>
<evidence type="ECO:0000313" key="3">
    <source>
        <dbReference type="Proteomes" id="UP000254161"/>
    </source>
</evidence>
<dbReference type="EMBL" id="UFUZ01000003">
    <property type="protein sequence ID" value="SUX41174.1"/>
    <property type="molecule type" value="Genomic_DNA"/>
</dbReference>
<feature type="transmembrane region" description="Helical" evidence="1">
    <location>
        <begin position="92"/>
        <end position="112"/>
    </location>
</feature>
<feature type="transmembrane region" description="Helical" evidence="1">
    <location>
        <begin position="38"/>
        <end position="71"/>
    </location>
</feature>
<accession>A0A381F404</accession>
<evidence type="ECO:0000256" key="1">
    <source>
        <dbReference type="SAM" id="Phobius"/>
    </source>
</evidence>
<evidence type="ECO:0000313" key="2">
    <source>
        <dbReference type="EMBL" id="SUX41174.1"/>
    </source>
</evidence>
<keyword evidence="1" id="KW-0812">Transmembrane</keyword>
<reference evidence="2 3" key="1">
    <citation type="submission" date="2018-06" db="EMBL/GenBank/DDBJ databases">
        <authorList>
            <consortium name="Pathogen Informatics"/>
            <person name="Doyle S."/>
        </authorList>
    </citation>
    <scope>NUCLEOTIDE SEQUENCE [LARGE SCALE GENOMIC DNA]</scope>
    <source>
        <strain evidence="2 3">NCTC12264</strain>
    </source>
</reference>
<dbReference type="AlphaFoldDB" id="A0A381F404"/>
<keyword evidence="1" id="KW-1133">Transmembrane helix</keyword>
<protein>
    <submittedName>
        <fullName evidence="2">Uncharacterized protein</fullName>
    </submittedName>
</protein>
<dbReference type="RefSeq" id="WP_004276290.1">
    <property type="nucleotide sequence ID" value="NZ_JANKIR010000022.1"/>
</dbReference>
<keyword evidence="1" id="KW-0472">Membrane</keyword>
<feature type="transmembrane region" description="Helical" evidence="1">
    <location>
        <begin position="118"/>
        <end position="134"/>
    </location>
</feature>
<sequence>MSEWDTWAEEQRQRNFQRVQQEQQKKSNQAEAEMIGGAIGVIIGAFFFLVGLAFAILVLCLKYFFLFLVFLRNKFFIHWNWYVKTEDVIYQGLIWIKKIVGIILAIIFILPFVILFKWWELWLVVGVILLYYCYGK</sequence>
<dbReference type="Proteomes" id="UP000254161">
    <property type="component" value="Unassembled WGS sequence"/>
</dbReference>
<organism evidence="2 3">
    <name type="scientific">Campylobacter upsaliensis</name>
    <dbReference type="NCBI Taxonomy" id="28080"/>
    <lineage>
        <taxon>Bacteria</taxon>
        <taxon>Pseudomonadati</taxon>
        <taxon>Campylobacterota</taxon>
        <taxon>Epsilonproteobacteria</taxon>
        <taxon>Campylobacterales</taxon>
        <taxon>Campylobacteraceae</taxon>
        <taxon>Campylobacter</taxon>
    </lineage>
</organism>
<gene>
    <name evidence="2" type="ORF">NCTC12264_01992</name>
</gene>